<dbReference type="InterPro" id="IPR000169">
    <property type="entry name" value="Pept_cys_AS"/>
</dbReference>
<evidence type="ECO:0000256" key="6">
    <source>
        <dbReference type="ARBA" id="ARBA00022837"/>
    </source>
</evidence>
<proteinExistence type="inferred from homology"/>
<dbReference type="Proteomes" id="UP001166093">
    <property type="component" value="Unassembled WGS sequence"/>
</dbReference>
<dbReference type="InterPro" id="IPR018247">
    <property type="entry name" value="EF_Hand_1_Ca_BS"/>
</dbReference>
<dbReference type="InterPro" id="IPR011992">
    <property type="entry name" value="EF-hand-dom_pair"/>
</dbReference>
<feature type="non-terminal residue" evidence="10">
    <location>
        <position position="689"/>
    </location>
</feature>
<dbReference type="InterPro" id="IPR033883">
    <property type="entry name" value="C2_III"/>
</dbReference>
<dbReference type="Gene3D" id="1.10.238.10">
    <property type="entry name" value="EF-hand"/>
    <property type="match status" value="1"/>
</dbReference>
<dbReference type="InterPro" id="IPR001300">
    <property type="entry name" value="Peptidase_C2_calpain_cat"/>
</dbReference>
<evidence type="ECO:0000256" key="5">
    <source>
        <dbReference type="ARBA" id="ARBA00022807"/>
    </source>
</evidence>
<dbReference type="PANTHER" id="PTHR10183">
    <property type="entry name" value="CALPAIN"/>
    <property type="match status" value="1"/>
</dbReference>
<feature type="non-terminal residue" evidence="10">
    <location>
        <position position="1"/>
    </location>
</feature>
<dbReference type="InterPro" id="IPR002048">
    <property type="entry name" value="EF_hand_dom"/>
</dbReference>
<organism evidence="10 11">
    <name type="scientific">Polyodon spathula</name>
    <name type="common">North American paddlefish</name>
    <name type="synonym">Squalus spathula</name>
    <dbReference type="NCBI Taxonomy" id="7913"/>
    <lineage>
        <taxon>Eukaryota</taxon>
        <taxon>Metazoa</taxon>
        <taxon>Chordata</taxon>
        <taxon>Craniata</taxon>
        <taxon>Vertebrata</taxon>
        <taxon>Euteleostomi</taxon>
        <taxon>Actinopterygii</taxon>
        <taxon>Chondrostei</taxon>
        <taxon>Acipenseriformes</taxon>
        <taxon>Polyodontidae</taxon>
        <taxon>Polyodon</taxon>
    </lineage>
</organism>
<dbReference type="InterPro" id="IPR022683">
    <property type="entry name" value="Calpain_III"/>
</dbReference>
<keyword evidence="2 7" id="KW-0645">Protease</keyword>
<evidence type="ECO:0000313" key="11">
    <source>
        <dbReference type="Proteomes" id="UP001166093"/>
    </source>
</evidence>
<dbReference type="Pfam" id="PF13833">
    <property type="entry name" value="EF-hand_8"/>
    <property type="match status" value="1"/>
</dbReference>
<dbReference type="PROSITE" id="PS00139">
    <property type="entry name" value="THIOL_PROTEASE_CYS"/>
    <property type="match status" value="1"/>
</dbReference>
<dbReference type="InterPro" id="IPR038765">
    <property type="entry name" value="Papain-like_cys_pep_sf"/>
</dbReference>
<dbReference type="EMBL" id="JAAWVQ010052214">
    <property type="protein sequence ID" value="MBN3275606.1"/>
    <property type="molecule type" value="Genomic_DNA"/>
</dbReference>
<feature type="active site" evidence="7">
    <location>
        <position position="288"/>
    </location>
</feature>
<evidence type="ECO:0000256" key="7">
    <source>
        <dbReference type="PROSITE-ProRule" id="PRU00239"/>
    </source>
</evidence>
<dbReference type="Gene3D" id="3.90.70.10">
    <property type="entry name" value="Cysteine proteinases"/>
    <property type="match status" value="1"/>
</dbReference>
<dbReference type="SUPFAM" id="SSF49758">
    <property type="entry name" value="Calpain large subunit, middle domain (domain III)"/>
    <property type="match status" value="1"/>
</dbReference>
<evidence type="ECO:0000256" key="1">
    <source>
        <dbReference type="ARBA" id="ARBA00007623"/>
    </source>
</evidence>
<dbReference type="SUPFAM" id="SSF47473">
    <property type="entry name" value="EF-hand"/>
    <property type="match status" value="1"/>
</dbReference>
<dbReference type="Pfam" id="PF01067">
    <property type="entry name" value="Calpain_III"/>
    <property type="match status" value="1"/>
</dbReference>
<dbReference type="SMART" id="SM00230">
    <property type="entry name" value="CysPc"/>
    <property type="match status" value="1"/>
</dbReference>
<dbReference type="PROSITE" id="PS00018">
    <property type="entry name" value="EF_HAND_1"/>
    <property type="match status" value="1"/>
</dbReference>
<dbReference type="PANTHER" id="PTHR10183:SF395">
    <property type="entry name" value="CALPAIN 2, (M_II) LARGE SUBUNIT A-RELATED"/>
    <property type="match status" value="1"/>
</dbReference>
<gene>
    <name evidence="10" type="primary">Capn2_1</name>
    <name evidence="10" type="ORF">GTO93_0011065</name>
</gene>
<comment type="similarity">
    <text evidence="1">Belongs to the peptidase C2 family.</text>
</comment>
<evidence type="ECO:0000259" key="8">
    <source>
        <dbReference type="PROSITE" id="PS50203"/>
    </source>
</evidence>
<evidence type="ECO:0000256" key="3">
    <source>
        <dbReference type="ARBA" id="ARBA00022723"/>
    </source>
</evidence>
<keyword evidence="11" id="KW-1185">Reference proteome</keyword>
<keyword evidence="3" id="KW-0479">Metal-binding</keyword>
<evidence type="ECO:0000313" key="10">
    <source>
        <dbReference type="EMBL" id="MBN3275606.1"/>
    </source>
</evidence>
<dbReference type="Gene3D" id="2.60.120.380">
    <property type="match status" value="1"/>
</dbReference>
<dbReference type="SMART" id="SM00720">
    <property type="entry name" value="calpain_III"/>
    <property type="match status" value="1"/>
</dbReference>
<evidence type="ECO:0000259" key="9">
    <source>
        <dbReference type="PROSITE" id="PS50222"/>
    </source>
</evidence>
<accession>A0ABS2XNI3</accession>
<dbReference type="InterPro" id="IPR022684">
    <property type="entry name" value="Calpain_cysteine_protease"/>
</dbReference>
<comment type="caution">
    <text evidence="10">The sequence shown here is derived from an EMBL/GenBank/DDBJ whole genome shotgun (WGS) entry which is preliminary data.</text>
</comment>
<feature type="domain" description="EF-hand" evidence="9">
    <location>
        <begin position="598"/>
        <end position="633"/>
    </location>
</feature>
<sequence>MTGMASKLAKQRAAAAGFGSNSNAVKYLNQDFEALRNQCLQAGKLFVDNTFPAVPESLGFKELGPNSSKTSGVQWKRPGEVCSSPKFIDAGATRTDICQGALGDCWLLAAIASLTLNEDVLARVVPSGQSFQNNYAGIFHFQFWQFGEWVDVVVDDRLPTKNGELIFVHTEDKTEFWSALLEKAYAKINGCYEALSGGSTTEGFEDFTGGIAEMYDLQKAPRNLFQIIKKALDSGSLLGCSIDVILDFASDSEAVTSQKLVKGHAYSLTGAEVVKYRGRAEQLIRVRNPWGQVEWTGAWSDNSSEWNYVEDSQRINIKSEDGEFWMSFSDFMRHFSRLEICNLTPDTLTSDNYKNWSVCNFHGTWRTGSTAGGCRNNPYTFWTNPQFVIKLEEVDDDPDDGEDGCTFLVGLIQKNRRRQRKMGEDMHTIGYAIYEFHGQRDVHLDKNFFLTHAQTARSETFVNLREVCSRFKLPPGEYLVVPSTFEPHKNGDFCLRVFAEKQADTQLCEDPVDAVLEQGLVSEDQIDASFKNLFVRLAGEDNEISASELKTILNNVVSKRSDIKTDGFSLETCRVMVNLMDDNGNGKLGMTEFATLWKKVQKYLKIYKDNDLDQSGTMGTHEMRSALKAAGFSLNNSIHQVVVARYADPDMTIDFDNFVACLMRLESMFRSFQQLDRDESGTVELNLTE</sequence>
<evidence type="ECO:0000256" key="2">
    <source>
        <dbReference type="ARBA" id="ARBA00022670"/>
    </source>
</evidence>
<dbReference type="CDD" id="cd00044">
    <property type="entry name" value="CysPc"/>
    <property type="match status" value="1"/>
</dbReference>
<protein>
    <submittedName>
        <fullName evidence="10">CAN2 protein</fullName>
    </submittedName>
</protein>
<feature type="domain" description="Calpain catalytic" evidence="8">
    <location>
        <begin position="45"/>
        <end position="344"/>
    </location>
</feature>
<reference evidence="10" key="1">
    <citation type="journal article" date="2021" name="Cell">
        <title>Tracing the genetic footprints of vertebrate landing in non-teleost ray-finned fishes.</title>
        <authorList>
            <person name="Bi X."/>
            <person name="Wang K."/>
            <person name="Yang L."/>
            <person name="Pan H."/>
            <person name="Jiang H."/>
            <person name="Wei Q."/>
            <person name="Fang M."/>
            <person name="Yu H."/>
            <person name="Zhu C."/>
            <person name="Cai Y."/>
            <person name="He Y."/>
            <person name="Gan X."/>
            <person name="Zeng H."/>
            <person name="Yu D."/>
            <person name="Zhu Y."/>
            <person name="Jiang H."/>
            <person name="Qiu Q."/>
            <person name="Yang H."/>
            <person name="Zhang Y.E."/>
            <person name="Wang W."/>
            <person name="Zhu M."/>
            <person name="He S."/>
            <person name="Zhang G."/>
        </authorList>
    </citation>
    <scope>NUCLEOTIDE SEQUENCE</scope>
    <source>
        <strain evidence="10">Pddl_001</strain>
    </source>
</reference>
<keyword evidence="4 7" id="KW-0378">Hydrolase</keyword>
<dbReference type="CDD" id="cd00214">
    <property type="entry name" value="Calpain_III"/>
    <property type="match status" value="1"/>
</dbReference>
<dbReference type="InterPro" id="IPR022682">
    <property type="entry name" value="Calpain_domain_III"/>
</dbReference>
<dbReference type="InterPro" id="IPR036213">
    <property type="entry name" value="Calpain_III_sf"/>
</dbReference>
<feature type="active site" evidence="7">
    <location>
        <position position="264"/>
    </location>
</feature>
<dbReference type="PROSITE" id="PS50203">
    <property type="entry name" value="CALPAIN_CAT"/>
    <property type="match status" value="1"/>
</dbReference>
<feature type="active site" evidence="7">
    <location>
        <position position="105"/>
    </location>
</feature>
<dbReference type="PRINTS" id="PR00704">
    <property type="entry name" value="CALPAIN"/>
</dbReference>
<dbReference type="Pfam" id="PF00648">
    <property type="entry name" value="Peptidase_C2"/>
    <property type="match status" value="1"/>
</dbReference>
<evidence type="ECO:0000256" key="4">
    <source>
        <dbReference type="ARBA" id="ARBA00022801"/>
    </source>
</evidence>
<keyword evidence="5 7" id="KW-0788">Thiol protease</keyword>
<dbReference type="PROSITE" id="PS50222">
    <property type="entry name" value="EF_HAND_2"/>
    <property type="match status" value="1"/>
</dbReference>
<dbReference type="SUPFAM" id="SSF54001">
    <property type="entry name" value="Cysteine proteinases"/>
    <property type="match status" value="1"/>
</dbReference>
<name>A0ABS2XNI3_POLSP</name>
<keyword evidence="6" id="KW-0106">Calcium</keyword>